<name>A0AC35U816_9BILA</name>
<protein>
    <submittedName>
        <fullName evidence="2">Saposin B-type domain-containing protein</fullName>
    </submittedName>
</protein>
<accession>A0AC35U816</accession>
<sequence length="116" mass="12606">MSTKCIACFLILVLANVYLINAAQSQTCQMCNYIIGIAEQHFKQNEPESDLLTLLTQGCYYLGGVVSGSIIGPCLNLVNGHIDTLYSDFQSGMTAWDLCNQQKLCTSADTNSTLLA</sequence>
<organism evidence="1 2">
    <name type="scientific">Rhabditophanes sp. KR3021</name>
    <dbReference type="NCBI Taxonomy" id="114890"/>
    <lineage>
        <taxon>Eukaryota</taxon>
        <taxon>Metazoa</taxon>
        <taxon>Ecdysozoa</taxon>
        <taxon>Nematoda</taxon>
        <taxon>Chromadorea</taxon>
        <taxon>Rhabditida</taxon>
        <taxon>Tylenchina</taxon>
        <taxon>Panagrolaimomorpha</taxon>
        <taxon>Strongyloidoidea</taxon>
        <taxon>Alloionematidae</taxon>
        <taxon>Rhabditophanes</taxon>
    </lineage>
</organism>
<dbReference type="Proteomes" id="UP000095286">
    <property type="component" value="Unplaced"/>
</dbReference>
<dbReference type="WBParaSite" id="RSKR_0000878650.1">
    <property type="protein sequence ID" value="RSKR_0000878650.1"/>
    <property type="gene ID" value="RSKR_0000878650"/>
</dbReference>
<reference evidence="2" key="1">
    <citation type="submission" date="2016-11" db="UniProtKB">
        <authorList>
            <consortium name="WormBaseParasite"/>
        </authorList>
    </citation>
    <scope>IDENTIFICATION</scope>
    <source>
        <strain evidence="2">KR3021</strain>
    </source>
</reference>
<evidence type="ECO:0000313" key="1">
    <source>
        <dbReference type="Proteomes" id="UP000095286"/>
    </source>
</evidence>
<evidence type="ECO:0000313" key="2">
    <source>
        <dbReference type="WBParaSite" id="RSKR_0000878650.1"/>
    </source>
</evidence>
<proteinExistence type="predicted"/>